<evidence type="ECO:0000256" key="1">
    <source>
        <dbReference type="ARBA" id="ARBA00022737"/>
    </source>
</evidence>
<feature type="repeat" description="ANK" evidence="3">
    <location>
        <begin position="978"/>
        <end position="1010"/>
    </location>
</feature>
<feature type="repeat" description="ANK" evidence="3">
    <location>
        <begin position="719"/>
        <end position="751"/>
    </location>
</feature>
<dbReference type="PRINTS" id="PR01415">
    <property type="entry name" value="ANKYRIN"/>
</dbReference>
<dbReference type="Proteomes" id="UP000053411">
    <property type="component" value="Unassembled WGS sequence"/>
</dbReference>
<dbReference type="GeneID" id="27707587"/>
<dbReference type="Pfam" id="PF13637">
    <property type="entry name" value="Ank_4"/>
    <property type="match status" value="1"/>
</dbReference>
<feature type="repeat" description="ANK" evidence="3">
    <location>
        <begin position="818"/>
        <end position="844"/>
    </location>
</feature>
<dbReference type="Pfam" id="PF12796">
    <property type="entry name" value="Ank_2"/>
    <property type="match status" value="4"/>
</dbReference>
<keyword evidence="2 3" id="KW-0040">ANK repeat</keyword>
<dbReference type="InterPro" id="IPR002110">
    <property type="entry name" value="Ankyrin_rpt"/>
</dbReference>
<dbReference type="VEuPathDB" id="FungiDB:Z520_01841"/>
<dbReference type="InterPro" id="IPR056884">
    <property type="entry name" value="NPHP3-like_N"/>
</dbReference>
<dbReference type="Gene3D" id="1.25.40.20">
    <property type="entry name" value="Ankyrin repeat-containing domain"/>
    <property type="match status" value="6"/>
</dbReference>
<reference evidence="6 7" key="1">
    <citation type="submission" date="2015-01" db="EMBL/GenBank/DDBJ databases">
        <title>The Genome Sequence of Fonsecaea multimorphosa CBS 102226.</title>
        <authorList>
            <consortium name="The Broad Institute Genomics Platform"/>
            <person name="Cuomo C."/>
            <person name="de Hoog S."/>
            <person name="Gorbushina A."/>
            <person name="Stielow B."/>
            <person name="Teixiera M."/>
            <person name="Abouelleil A."/>
            <person name="Chapman S.B."/>
            <person name="Priest M."/>
            <person name="Young S.K."/>
            <person name="Wortman J."/>
            <person name="Nusbaum C."/>
            <person name="Birren B."/>
        </authorList>
    </citation>
    <scope>NUCLEOTIDE SEQUENCE [LARGE SCALE GENOMIC DNA]</scope>
    <source>
        <strain evidence="6 7">CBS 102226</strain>
    </source>
</reference>
<dbReference type="SMART" id="SM00248">
    <property type="entry name" value="ANK"/>
    <property type="match status" value="17"/>
</dbReference>
<dbReference type="PROSITE" id="PS50088">
    <property type="entry name" value="ANK_REPEAT"/>
    <property type="match status" value="15"/>
</dbReference>
<keyword evidence="7" id="KW-1185">Reference proteome</keyword>
<accession>A0A0D2K6Z5</accession>
<dbReference type="InterPro" id="IPR051165">
    <property type="entry name" value="Multifunctional_ANK_Repeat"/>
</dbReference>
<evidence type="ECO:0000256" key="3">
    <source>
        <dbReference type="PROSITE-ProRule" id="PRU00023"/>
    </source>
</evidence>
<evidence type="ECO:0000256" key="2">
    <source>
        <dbReference type="ARBA" id="ARBA00023043"/>
    </source>
</evidence>
<feature type="repeat" description="ANK" evidence="3">
    <location>
        <begin position="1201"/>
        <end position="1233"/>
    </location>
</feature>
<dbReference type="OrthoDB" id="5421817at2759"/>
<dbReference type="Pfam" id="PF00023">
    <property type="entry name" value="Ank"/>
    <property type="match status" value="3"/>
</dbReference>
<feature type="repeat" description="ANK" evidence="3">
    <location>
        <begin position="785"/>
        <end position="817"/>
    </location>
</feature>
<gene>
    <name evidence="6" type="ORF">Z520_01841</name>
</gene>
<feature type="repeat" description="ANK" evidence="3">
    <location>
        <begin position="1103"/>
        <end position="1135"/>
    </location>
</feature>
<feature type="repeat" description="ANK" evidence="3">
    <location>
        <begin position="1267"/>
        <end position="1299"/>
    </location>
</feature>
<evidence type="ECO:0000313" key="7">
    <source>
        <dbReference type="Proteomes" id="UP000053411"/>
    </source>
</evidence>
<dbReference type="SUPFAM" id="SSF48403">
    <property type="entry name" value="Ankyrin repeat"/>
    <property type="match status" value="2"/>
</dbReference>
<evidence type="ECO:0000259" key="5">
    <source>
        <dbReference type="Pfam" id="PF24883"/>
    </source>
</evidence>
<dbReference type="Gene3D" id="3.40.50.300">
    <property type="entry name" value="P-loop containing nucleotide triphosphate hydrolases"/>
    <property type="match status" value="1"/>
</dbReference>
<feature type="repeat" description="ANK" evidence="3">
    <location>
        <begin position="1234"/>
        <end position="1266"/>
    </location>
</feature>
<feature type="domain" description="GPI inositol-deacylase winged helix" evidence="4">
    <location>
        <begin position="538"/>
        <end position="614"/>
    </location>
</feature>
<organism evidence="6 7">
    <name type="scientific">Fonsecaea multimorphosa CBS 102226</name>
    <dbReference type="NCBI Taxonomy" id="1442371"/>
    <lineage>
        <taxon>Eukaryota</taxon>
        <taxon>Fungi</taxon>
        <taxon>Dikarya</taxon>
        <taxon>Ascomycota</taxon>
        <taxon>Pezizomycotina</taxon>
        <taxon>Eurotiomycetes</taxon>
        <taxon>Chaetothyriomycetidae</taxon>
        <taxon>Chaetothyriales</taxon>
        <taxon>Herpotrichiellaceae</taxon>
        <taxon>Fonsecaea</taxon>
    </lineage>
</organism>
<proteinExistence type="predicted"/>
<feature type="repeat" description="ANK" evidence="3">
    <location>
        <begin position="848"/>
        <end position="880"/>
    </location>
</feature>
<dbReference type="PROSITE" id="PS50297">
    <property type="entry name" value="ANK_REP_REGION"/>
    <property type="match status" value="12"/>
</dbReference>
<dbReference type="SUPFAM" id="SSF52540">
    <property type="entry name" value="P-loop containing nucleoside triphosphate hydrolases"/>
    <property type="match status" value="1"/>
</dbReference>
<keyword evidence="1" id="KW-0677">Repeat</keyword>
<feature type="repeat" description="ANK" evidence="3">
    <location>
        <begin position="1168"/>
        <end position="1200"/>
    </location>
</feature>
<feature type="repeat" description="ANK" evidence="3">
    <location>
        <begin position="1136"/>
        <end position="1168"/>
    </location>
</feature>
<feature type="repeat" description="ANK" evidence="3">
    <location>
        <begin position="1011"/>
        <end position="1033"/>
    </location>
</feature>
<dbReference type="Pfam" id="PF24883">
    <property type="entry name" value="NPHP3_N"/>
    <property type="match status" value="1"/>
</dbReference>
<dbReference type="STRING" id="1442371.A0A0D2K6Z5"/>
<feature type="repeat" description="ANK" evidence="3">
    <location>
        <begin position="752"/>
        <end position="784"/>
    </location>
</feature>
<dbReference type="InterPro" id="IPR036770">
    <property type="entry name" value="Ankyrin_rpt-contain_sf"/>
</dbReference>
<dbReference type="RefSeq" id="XP_016635825.1">
    <property type="nucleotide sequence ID" value="XM_016772355.1"/>
</dbReference>
<dbReference type="PANTHER" id="PTHR24123">
    <property type="entry name" value="ANKYRIN REPEAT-CONTAINING"/>
    <property type="match status" value="1"/>
</dbReference>
<dbReference type="PANTHER" id="PTHR24123:SF33">
    <property type="entry name" value="PROTEIN HOS4"/>
    <property type="match status" value="1"/>
</dbReference>
<feature type="repeat" description="ANK" evidence="3">
    <location>
        <begin position="945"/>
        <end position="977"/>
    </location>
</feature>
<name>A0A0D2K6Z5_9EURO</name>
<dbReference type="EMBL" id="KN848064">
    <property type="protein sequence ID" value="KIY01703.1"/>
    <property type="molecule type" value="Genomic_DNA"/>
</dbReference>
<dbReference type="InterPro" id="IPR054471">
    <property type="entry name" value="GPIID_WHD"/>
</dbReference>
<feature type="repeat" description="ANK" evidence="3">
    <location>
        <begin position="881"/>
        <end position="913"/>
    </location>
</feature>
<evidence type="ECO:0000259" key="4">
    <source>
        <dbReference type="Pfam" id="PF22939"/>
    </source>
</evidence>
<dbReference type="Pfam" id="PF22939">
    <property type="entry name" value="WHD_GPIID"/>
    <property type="match status" value="1"/>
</dbReference>
<protein>
    <submittedName>
        <fullName evidence="6">Uncharacterized protein</fullName>
    </submittedName>
</protein>
<sequence length="1370" mass="152520">MAIGVKIETWTKANNVDEILSQIRGNVASFKAHRHDGSRLDRFRSLVSKSLDPIEQLSKIAASAASSHRYLHGSRLSHKGREAAVPDPRDTEHFHFFEDLDLYLKRLKVLEGRISPVPEVGVAVAEVLASVFVLCGICAKYTKMRRIVKTFRTLISGEDDELSAAYSHFRKLVNQERGVVGNATLVAVEQLHGESTNIRTDVQENLTLARGTDLNIQSILDTTENVRKVLENRQATEELGEILPRLSTLDFHQKQKEVYAKYHRGTGRWLLECAEFERWLTAPQAMVLWCLGNPGAGKTVMTSLVVNHVQETVQSSRTAIAYIYCDYKDPRTHLELNLLASIARQLTEQTTSIPVTVTEFCNRNTGRRRNPSGEEWVHLIQSICNLFQETYVFIDALDECPETNRANFLYFIGHLEPFLRIFLTSRPHVDPREHFANTCCINIAANIADIKAYLAHTINKNSRISMFARKDAKLREDIVEVLSQKATGMFLLPHLQMERLCNQTNLKAVRATMTAMPKGVSEYYEDVLKRIEDQPEEDKVLAKKALTYVFYAKRPLSLAELTQILAVEAGDTDLDPYASPEPEILRHACAGLITIGEQGATVRLVHSTVQEHLETHCDRLVPEPEVAFAKVCLAYLSFDIFDEGPSISENELQGRLKNYPFSEYVSNNWGYHVVGNQLHEELAPLLSRFLEQPNKLASSVQILSIPLRRRDNQYDLFPKQHGALHVVAYWGLDNLVSSLLRDGMDVNSQDSYGTTPLILAAKNCHKLAAQLLLEKGAEINARNNRGETALYWAARNGHEAMVDFLLKKGASVLMKDDEGWTALDWAVVGSNSEVVKILLKNGVSSTKGRGRALFLASDEGHEQTVQMLLNSGVDVNAKDYLDSSPLDWAVPPGHMETVTVLLRHGADVKSRDAYGNSALHWATPHPSIVRLLLEYGIEVDAKNDAGQTPLLWAAQDGYVEVAALLLKNKADINTQDIYGFTALHRVVLRGREAMVSVLLENGADLNIRNEDGWTPLHVAAIKRHEHLIQRLIDLVDQGTSILSKITLQLQDTRMQALFQHTAERKAEANTVVERLSAAVQYGQIGKSQFLIDRGADVNEKGSGGWTPLIIAASCNSLEGVQLLLDNGADVDIAGYDGRTALHWASECGHKRVAQLLVKHGADVNSSAHTWTPGLLAAQRGHTGILHFLIDHGADVHADDYHRRTALHWVAQHGSAESLRFLADNGADLNAVDRWGRTPLMWAIENKQELTALLLLELGADVQKKARHDITALHMAVFLECELAIPSLLARGADIDAEARCIEPDEDGFDALVAIDTPYTSLTDFIRQCCMEQDSAVGFEVGVRHGLTVRRLAASVGNSNVQSLLRLQWKS</sequence>
<dbReference type="InterPro" id="IPR027417">
    <property type="entry name" value="P-loop_NTPase"/>
</dbReference>
<feature type="domain" description="Nephrocystin 3-like N-terminal" evidence="5">
    <location>
        <begin position="265"/>
        <end position="426"/>
    </location>
</feature>
<evidence type="ECO:0000313" key="6">
    <source>
        <dbReference type="EMBL" id="KIY01703.1"/>
    </source>
</evidence>